<comment type="caution">
    <text evidence="1">The sequence shown here is derived from an EMBL/GenBank/DDBJ whole genome shotgun (WGS) entry which is preliminary data.</text>
</comment>
<dbReference type="EMBL" id="VSSQ01018034">
    <property type="protein sequence ID" value="MPM60881.1"/>
    <property type="molecule type" value="Genomic_DNA"/>
</dbReference>
<evidence type="ECO:0000313" key="1">
    <source>
        <dbReference type="EMBL" id="MPM60881.1"/>
    </source>
</evidence>
<accession>A0A645B8D4</accession>
<dbReference type="InterPro" id="IPR042047">
    <property type="entry name" value="SleB_dom1"/>
</dbReference>
<dbReference type="Gene3D" id="1.10.10.2520">
    <property type="entry name" value="Cell wall hydrolase SleB, domain 1"/>
    <property type="match status" value="1"/>
</dbReference>
<dbReference type="AlphaFoldDB" id="A0A645B8D4"/>
<gene>
    <name evidence="1" type="ORF">SDC9_107735</name>
</gene>
<name>A0A645B8D4_9ZZZZ</name>
<protein>
    <submittedName>
        <fullName evidence="1">Uncharacterized protein</fullName>
    </submittedName>
</protein>
<proteinExistence type="predicted"/>
<sequence length="97" mass="11072">MNRVDDPRFPDTVLEVLEAPRQFAGYKAEYPVLPELAAIAADVLTRYYAERDGNTDAGRVLPADYIFFTGDGRNNHFFSEWKGTSAYDWTLTNPYDD</sequence>
<organism evidence="1">
    <name type="scientific">bioreactor metagenome</name>
    <dbReference type="NCBI Taxonomy" id="1076179"/>
    <lineage>
        <taxon>unclassified sequences</taxon>
        <taxon>metagenomes</taxon>
        <taxon>ecological metagenomes</taxon>
    </lineage>
</organism>
<reference evidence="1" key="1">
    <citation type="submission" date="2019-08" db="EMBL/GenBank/DDBJ databases">
        <authorList>
            <person name="Kucharzyk K."/>
            <person name="Murdoch R.W."/>
            <person name="Higgins S."/>
            <person name="Loffler F."/>
        </authorList>
    </citation>
    <scope>NUCLEOTIDE SEQUENCE</scope>
</reference>